<evidence type="ECO:0000313" key="3">
    <source>
        <dbReference type="Proteomes" id="UP000324222"/>
    </source>
</evidence>
<reference evidence="2 3" key="1">
    <citation type="submission" date="2019-05" db="EMBL/GenBank/DDBJ databases">
        <title>Another draft genome of Portunus trituberculatus and its Hox gene families provides insights of decapod evolution.</title>
        <authorList>
            <person name="Jeong J.-H."/>
            <person name="Song I."/>
            <person name="Kim S."/>
            <person name="Choi T."/>
            <person name="Kim D."/>
            <person name="Ryu S."/>
            <person name="Kim W."/>
        </authorList>
    </citation>
    <scope>NUCLEOTIDE SEQUENCE [LARGE SCALE GENOMIC DNA]</scope>
    <source>
        <tissue evidence="2">Muscle</tissue>
    </source>
</reference>
<sequence length="64" mass="6981">MEEHTCPQPIRGRADRAQPPANHINIARTIVLPTTVHHSEPPTRGGHSVLTHCQPLPIRVAAVP</sequence>
<dbReference type="EMBL" id="VSRR010013730">
    <property type="protein sequence ID" value="MPC56149.1"/>
    <property type="molecule type" value="Genomic_DNA"/>
</dbReference>
<protein>
    <submittedName>
        <fullName evidence="2">Uncharacterized protein</fullName>
    </submittedName>
</protein>
<keyword evidence="3" id="KW-1185">Reference proteome</keyword>
<feature type="region of interest" description="Disordered" evidence="1">
    <location>
        <begin position="1"/>
        <end position="21"/>
    </location>
</feature>
<dbReference type="Proteomes" id="UP000324222">
    <property type="component" value="Unassembled WGS sequence"/>
</dbReference>
<comment type="caution">
    <text evidence="2">The sequence shown here is derived from an EMBL/GenBank/DDBJ whole genome shotgun (WGS) entry which is preliminary data.</text>
</comment>
<name>A0A5B7GF62_PORTR</name>
<dbReference type="AlphaFoldDB" id="A0A5B7GF62"/>
<organism evidence="2 3">
    <name type="scientific">Portunus trituberculatus</name>
    <name type="common">Swimming crab</name>
    <name type="synonym">Neptunus trituberculatus</name>
    <dbReference type="NCBI Taxonomy" id="210409"/>
    <lineage>
        <taxon>Eukaryota</taxon>
        <taxon>Metazoa</taxon>
        <taxon>Ecdysozoa</taxon>
        <taxon>Arthropoda</taxon>
        <taxon>Crustacea</taxon>
        <taxon>Multicrustacea</taxon>
        <taxon>Malacostraca</taxon>
        <taxon>Eumalacostraca</taxon>
        <taxon>Eucarida</taxon>
        <taxon>Decapoda</taxon>
        <taxon>Pleocyemata</taxon>
        <taxon>Brachyura</taxon>
        <taxon>Eubrachyura</taxon>
        <taxon>Portunoidea</taxon>
        <taxon>Portunidae</taxon>
        <taxon>Portuninae</taxon>
        <taxon>Portunus</taxon>
    </lineage>
</organism>
<evidence type="ECO:0000313" key="2">
    <source>
        <dbReference type="EMBL" id="MPC56149.1"/>
    </source>
</evidence>
<evidence type="ECO:0000256" key="1">
    <source>
        <dbReference type="SAM" id="MobiDB-lite"/>
    </source>
</evidence>
<gene>
    <name evidence="2" type="ORF">E2C01_050102</name>
</gene>
<proteinExistence type="predicted"/>
<accession>A0A5B7GF62</accession>